<sequence>MATKTSTRLNKYISESGMCSRRDADRYIEQGNVHINGRRAQVGDQVMPGDTVKVNGQVVEPRDEEDLIFIALNKPVGVVSTTDSAERDNIVRFVGHSERIFPIGRLDKDSQGLIFLTSNGDLVNKILRAGNNHSKEYIVTVDKPVTKEFIKGMSSGVPILGTVTKPCPVEQISRFVFRITLVQGLNRQIRRMAEHFGYEVTRLERVRIMNVNLSGLPVGAWRDLTEKELTTLLDAVRDSSSEAIEPASSKPKKKPARSGAGGKPPRLGAKPGGRPAAGRGGKGAGGAPGKGSGKGRGKGPGPGKRPGRPGGKPGDGPKGGGRNPAGPKGRPAKPKKPRKPSIKR</sequence>
<dbReference type="EMBL" id="QMDL01000003">
    <property type="protein sequence ID" value="RMJ02962.1"/>
    <property type="molecule type" value="Genomic_DNA"/>
</dbReference>
<dbReference type="Proteomes" id="UP000265903">
    <property type="component" value="Unassembled WGS sequence"/>
</dbReference>
<dbReference type="NCBIfam" id="TIGR00093">
    <property type="entry name" value="pseudouridine synthase"/>
    <property type="match status" value="1"/>
</dbReference>
<dbReference type="SMART" id="SM00363">
    <property type="entry name" value="S4"/>
    <property type="match status" value="1"/>
</dbReference>
<feature type="domain" description="RNA-binding S4" evidence="8">
    <location>
        <begin position="7"/>
        <end position="66"/>
    </location>
</feature>
<proteinExistence type="inferred from homology"/>
<dbReference type="Gene3D" id="3.30.70.1560">
    <property type="entry name" value="Alpha-L RNA-binding motif"/>
    <property type="match status" value="1"/>
</dbReference>
<gene>
    <name evidence="9" type="primary">rluF</name>
    <name evidence="9" type="ORF">DOQ08_02427</name>
</gene>
<evidence type="ECO:0000313" key="9">
    <source>
        <dbReference type="EMBL" id="RMJ02962.1"/>
    </source>
</evidence>
<accession>A0A3M2RCF1</accession>
<comment type="similarity">
    <text evidence="1 6">Belongs to the pseudouridine synthase RsuA family.</text>
</comment>
<dbReference type="GO" id="GO:0160138">
    <property type="term" value="F:23S rRNA pseudouridine(2604) synthase activity"/>
    <property type="evidence" value="ECO:0007669"/>
    <property type="project" value="UniProtKB-EC"/>
</dbReference>
<comment type="catalytic activity">
    <reaction evidence="3">
        <text>uridine(35) in tRNA(Tyr) = pseudouridine(35) in tRNA(Tyr)</text>
        <dbReference type="Rhea" id="RHEA:60556"/>
        <dbReference type="Rhea" id="RHEA-COMP:15607"/>
        <dbReference type="Rhea" id="RHEA-COMP:15608"/>
        <dbReference type="ChEBI" id="CHEBI:65314"/>
        <dbReference type="ChEBI" id="CHEBI:65315"/>
    </reaction>
</comment>
<dbReference type="InterPro" id="IPR050343">
    <property type="entry name" value="RsuA_PseudoU_synthase"/>
</dbReference>
<feature type="compositionally biased region" description="Low complexity" evidence="7">
    <location>
        <begin position="263"/>
        <end position="277"/>
    </location>
</feature>
<dbReference type="FunFam" id="3.30.70.1560:FF:000002">
    <property type="entry name" value="Pseudouridine synthase"/>
    <property type="match status" value="1"/>
</dbReference>
<name>A0A3M2RCF1_9GAMM</name>
<dbReference type="Pfam" id="PF00849">
    <property type="entry name" value="PseudoU_synth_2"/>
    <property type="match status" value="1"/>
</dbReference>
<dbReference type="NCBIfam" id="NF007784">
    <property type="entry name" value="PRK10475.1"/>
    <property type="match status" value="1"/>
</dbReference>
<dbReference type="Gene3D" id="3.10.290.10">
    <property type="entry name" value="RNA-binding S4 domain"/>
    <property type="match status" value="1"/>
</dbReference>
<keyword evidence="2 6" id="KW-0413">Isomerase</keyword>
<dbReference type="CDD" id="cd02554">
    <property type="entry name" value="PseudoU_synth_RluF"/>
    <property type="match status" value="1"/>
</dbReference>
<evidence type="ECO:0000256" key="2">
    <source>
        <dbReference type="ARBA" id="ARBA00023235"/>
    </source>
</evidence>
<evidence type="ECO:0000256" key="3">
    <source>
        <dbReference type="ARBA" id="ARBA00036390"/>
    </source>
</evidence>
<dbReference type="InterPro" id="IPR042092">
    <property type="entry name" value="PsdUridine_s_RsuA/RluB/E/F_cat"/>
</dbReference>
<feature type="region of interest" description="Disordered" evidence="7">
    <location>
        <begin position="239"/>
        <end position="344"/>
    </location>
</feature>
<feature type="compositionally biased region" description="Gly residues" evidence="7">
    <location>
        <begin position="278"/>
        <end position="323"/>
    </location>
</feature>
<keyword evidence="5" id="KW-0694">RNA-binding</keyword>
<dbReference type="FunFam" id="3.10.290.10:FF:000003">
    <property type="entry name" value="Pseudouridine synthase"/>
    <property type="match status" value="1"/>
</dbReference>
<dbReference type="SUPFAM" id="SSF55120">
    <property type="entry name" value="Pseudouridine synthase"/>
    <property type="match status" value="1"/>
</dbReference>
<evidence type="ECO:0000256" key="4">
    <source>
        <dbReference type="ARBA" id="ARBA00036535"/>
    </source>
</evidence>
<dbReference type="CDD" id="cd00165">
    <property type="entry name" value="S4"/>
    <property type="match status" value="1"/>
</dbReference>
<dbReference type="RefSeq" id="WP_114335197.1">
    <property type="nucleotide sequence ID" value="NZ_QMDL01000003.1"/>
</dbReference>
<dbReference type="PROSITE" id="PS50889">
    <property type="entry name" value="S4"/>
    <property type="match status" value="1"/>
</dbReference>
<dbReference type="PANTHER" id="PTHR47683:SF2">
    <property type="entry name" value="RNA-BINDING S4 DOMAIN-CONTAINING PROTEIN"/>
    <property type="match status" value="1"/>
</dbReference>
<evidence type="ECO:0000256" key="7">
    <source>
        <dbReference type="SAM" id="MobiDB-lite"/>
    </source>
</evidence>
<reference evidence="9 10" key="1">
    <citation type="submission" date="2018-08" db="EMBL/GenBank/DDBJ databases">
        <title>Whole Genome Sequence of the Moderate Halophilic Marine Bacterium Marinobacter litoralis Sw-45.</title>
        <authorList>
            <person name="Musa H."/>
        </authorList>
    </citation>
    <scope>NUCLEOTIDE SEQUENCE [LARGE SCALE GENOMIC DNA]</scope>
    <source>
        <strain evidence="9 10">Sw-45</strain>
    </source>
</reference>
<dbReference type="AlphaFoldDB" id="A0A3M2RCF1"/>
<dbReference type="OrthoDB" id="9807213at2"/>
<dbReference type="InterPro" id="IPR020094">
    <property type="entry name" value="TruA/RsuA/RluB/E/F_N"/>
</dbReference>
<evidence type="ECO:0000259" key="8">
    <source>
        <dbReference type="SMART" id="SM00363"/>
    </source>
</evidence>
<comment type="caution">
    <text evidence="9">The sequence shown here is derived from an EMBL/GenBank/DDBJ whole genome shotgun (WGS) entry which is preliminary data.</text>
</comment>
<dbReference type="InterPro" id="IPR002942">
    <property type="entry name" value="S4_RNA-bd"/>
</dbReference>
<dbReference type="Pfam" id="PF01479">
    <property type="entry name" value="S4"/>
    <property type="match status" value="1"/>
</dbReference>
<dbReference type="InterPro" id="IPR020103">
    <property type="entry name" value="PsdUridine_synth_cat_dom_sf"/>
</dbReference>
<dbReference type="InterPro" id="IPR000748">
    <property type="entry name" value="PsdUridine_synth_RsuA/RluB/E/F"/>
</dbReference>
<keyword evidence="10" id="KW-1185">Reference proteome</keyword>
<dbReference type="GO" id="GO:0003723">
    <property type="term" value="F:RNA binding"/>
    <property type="evidence" value="ECO:0007669"/>
    <property type="project" value="UniProtKB-KW"/>
</dbReference>
<dbReference type="Gene3D" id="3.30.70.580">
    <property type="entry name" value="Pseudouridine synthase I, catalytic domain, N-terminal subdomain"/>
    <property type="match status" value="1"/>
</dbReference>
<evidence type="ECO:0000313" key="10">
    <source>
        <dbReference type="Proteomes" id="UP000265903"/>
    </source>
</evidence>
<feature type="compositionally biased region" description="Basic residues" evidence="7">
    <location>
        <begin position="330"/>
        <end position="344"/>
    </location>
</feature>
<dbReference type="PANTHER" id="PTHR47683">
    <property type="entry name" value="PSEUDOURIDINE SYNTHASE FAMILY PROTEIN-RELATED"/>
    <property type="match status" value="1"/>
</dbReference>
<dbReference type="SUPFAM" id="SSF55174">
    <property type="entry name" value="Alpha-L RNA-binding motif"/>
    <property type="match status" value="1"/>
</dbReference>
<evidence type="ECO:0000256" key="1">
    <source>
        <dbReference type="ARBA" id="ARBA00008348"/>
    </source>
</evidence>
<dbReference type="GO" id="GO:0000455">
    <property type="term" value="P:enzyme-directed rRNA pseudouridine synthesis"/>
    <property type="evidence" value="ECO:0007669"/>
    <property type="project" value="UniProtKB-ARBA"/>
</dbReference>
<dbReference type="InterPro" id="IPR036986">
    <property type="entry name" value="S4_RNA-bd_sf"/>
</dbReference>
<dbReference type="EC" id="5.4.99.-" evidence="6"/>
<evidence type="ECO:0000256" key="6">
    <source>
        <dbReference type="RuleBase" id="RU003887"/>
    </source>
</evidence>
<organism evidence="9 10">
    <name type="scientific">Marinobacter litoralis</name>
    <dbReference type="NCBI Taxonomy" id="187981"/>
    <lineage>
        <taxon>Bacteria</taxon>
        <taxon>Pseudomonadati</taxon>
        <taxon>Pseudomonadota</taxon>
        <taxon>Gammaproteobacteria</taxon>
        <taxon>Pseudomonadales</taxon>
        <taxon>Marinobacteraceae</taxon>
        <taxon>Marinobacter</taxon>
    </lineage>
</organism>
<protein>
    <recommendedName>
        <fullName evidence="6">Pseudouridine synthase</fullName>
        <ecNumber evidence="6">5.4.99.-</ecNumber>
    </recommendedName>
</protein>
<dbReference type="PROSITE" id="PS01149">
    <property type="entry name" value="PSI_RSU"/>
    <property type="match status" value="1"/>
</dbReference>
<dbReference type="InterPro" id="IPR006145">
    <property type="entry name" value="PsdUridine_synth_RsuA/RluA"/>
</dbReference>
<dbReference type="InterPro" id="IPR018496">
    <property type="entry name" value="PsdUridine_synth_RsuA/RluB_CS"/>
</dbReference>
<comment type="catalytic activity">
    <reaction evidence="4">
        <text>uridine(2604) in 23S rRNA = pseudouridine(2604) in 23S rRNA</text>
        <dbReference type="Rhea" id="RHEA:38875"/>
        <dbReference type="Rhea" id="RHEA-COMP:10093"/>
        <dbReference type="Rhea" id="RHEA-COMP:10094"/>
        <dbReference type="ChEBI" id="CHEBI:65314"/>
        <dbReference type="ChEBI" id="CHEBI:65315"/>
        <dbReference type="EC" id="5.4.99.21"/>
    </reaction>
</comment>
<evidence type="ECO:0000256" key="5">
    <source>
        <dbReference type="PROSITE-ProRule" id="PRU00182"/>
    </source>
</evidence>